<proteinExistence type="inferred from homology"/>
<keyword evidence="12 15" id="KW-0460">Magnesium</keyword>
<dbReference type="UniPathway" id="UPA00591">
    <property type="reaction ID" value="UER00648"/>
</dbReference>
<evidence type="ECO:0000256" key="6">
    <source>
        <dbReference type="ARBA" id="ARBA00022490"/>
    </source>
</evidence>
<dbReference type="PANTHER" id="PTHR43340:SF1">
    <property type="entry name" value="HYPOXANTHINE PHOSPHORIBOSYLTRANSFERASE"/>
    <property type="match status" value="1"/>
</dbReference>
<dbReference type="GO" id="GO:0000166">
    <property type="term" value="F:nucleotide binding"/>
    <property type="evidence" value="ECO:0007669"/>
    <property type="project" value="UniProtKB-KW"/>
</dbReference>
<evidence type="ECO:0000256" key="3">
    <source>
        <dbReference type="ARBA" id="ARBA00004669"/>
    </source>
</evidence>
<evidence type="ECO:0000256" key="8">
    <source>
        <dbReference type="ARBA" id="ARBA00022679"/>
    </source>
</evidence>
<evidence type="ECO:0000313" key="17">
    <source>
        <dbReference type="EMBL" id="EDY16188.1"/>
    </source>
</evidence>
<dbReference type="InterPro" id="IPR005904">
    <property type="entry name" value="Hxn_phspho_trans"/>
</dbReference>
<keyword evidence="18" id="KW-1185">Reference proteome</keyword>
<keyword evidence="8 15" id="KW-0808">Transferase</keyword>
<evidence type="ECO:0000256" key="10">
    <source>
        <dbReference type="ARBA" id="ARBA00022726"/>
    </source>
</evidence>
<dbReference type="GO" id="GO:0032263">
    <property type="term" value="P:GMP salvage"/>
    <property type="evidence" value="ECO:0007669"/>
    <property type="project" value="TreeGrafter"/>
</dbReference>
<dbReference type="STRING" id="497964.CfE428DRAFT_6292"/>
<evidence type="ECO:0000256" key="9">
    <source>
        <dbReference type="ARBA" id="ARBA00022723"/>
    </source>
</evidence>
<gene>
    <name evidence="17" type="ORF">CfE428DRAFT_6292</name>
</gene>
<feature type="domain" description="Phosphoribosyltransferase" evidence="16">
    <location>
        <begin position="11"/>
        <end position="161"/>
    </location>
</feature>
<reference evidence="17 18" key="1">
    <citation type="journal article" date="2011" name="J. Bacteriol.">
        <title>Genome sequence of Chthoniobacter flavus Ellin428, an aerobic heterotrophic soil bacterium.</title>
        <authorList>
            <person name="Kant R."/>
            <person name="van Passel M.W."/>
            <person name="Palva A."/>
            <person name="Lucas S."/>
            <person name="Lapidus A."/>
            <person name="Glavina Del Rio T."/>
            <person name="Dalin E."/>
            <person name="Tice H."/>
            <person name="Bruce D."/>
            <person name="Goodwin L."/>
            <person name="Pitluck S."/>
            <person name="Larimer F.W."/>
            <person name="Land M.L."/>
            <person name="Hauser L."/>
            <person name="Sangwan P."/>
            <person name="de Vos W.M."/>
            <person name="Janssen P.H."/>
            <person name="Smidt H."/>
        </authorList>
    </citation>
    <scope>NUCLEOTIDE SEQUENCE [LARGE SCALE GENOMIC DNA]</scope>
    <source>
        <strain evidence="17 18">Ellin428</strain>
    </source>
</reference>
<dbReference type="GO" id="GO:0000287">
    <property type="term" value="F:magnesium ion binding"/>
    <property type="evidence" value="ECO:0007669"/>
    <property type="project" value="TreeGrafter"/>
</dbReference>
<keyword evidence="11 15" id="KW-0547">Nucleotide-binding</keyword>
<protein>
    <recommendedName>
        <fullName evidence="5 15">Hypoxanthine phosphoribosyltransferase</fullName>
        <ecNumber evidence="5 15">2.4.2.8</ecNumber>
    </recommendedName>
</protein>
<evidence type="ECO:0000256" key="1">
    <source>
        <dbReference type="ARBA" id="ARBA00001946"/>
    </source>
</evidence>
<keyword evidence="7 15" id="KW-0328">Glycosyltransferase</keyword>
<evidence type="ECO:0000256" key="2">
    <source>
        <dbReference type="ARBA" id="ARBA00004496"/>
    </source>
</evidence>
<dbReference type="InterPro" id="IPR000836">
    <property type="entry name" value="PRTase_dom"/>
</dbReference>
<accession>B4DBK1</accession>
<evidence type="ECO:0000256" key="4">
    <source>
        <dbReference type="ARBA" id="ARBA00008391"/>
    </source>
</evidence>
<dbReference type="EC" id="2.4.2.8" evidence="5 15"/>
<dbReference type="AlphaFoldDB" id="B4DBK1"/>
<dbReference type="EMBL" id="ABVL01000038">
    <property type="protein sequence ID" value="EDY16188.1"/>
    <property type="molecule type" value="Genomic_DNA"/>
</dbReference>
<sequence length="181" mass="20250">MLNDVERILFHEQTILSRLDELAREITEAYRGKELTVVAVLNGSLIFAADLLRRIPLPLKLDCLSVASYHGGTESSGAVTFKQLHTPDVDGRHVLVIDDILDSGRTLHAICARLRKEARPASVRVCVLLRKRIARAEELEADFVGFDIGQEFVIGYGLDYQEEYRNLPFVGVLKQEVFASG</sequence>
<evidence type="ECO:0000256" key="12">
    <source>
        <dbReference type="ARBA" id="ARBA00022842"/>
    </source>
</evidence>
<keyword evidence="10 15" id="KW-0660">Purine salvage</keyword>
<organism evidence="17 18">
    <name type="scientific">Chthoniobacter flavus Ellin428</name>
    <dbReference type="NCBI Taxonomy" id="497964"/>
    <lineage>
        <taxon>Bacteria</taxon>
        <taxon>Pseudomonadati</taxon>
        <taxon>Verrucomicrobiota</taxon>
        <taxon>Spartobacteria</taxon>
        <taxon>Chthoniobacterales</taxon>
        <taxon>Chthoniobacteraceae</taxon>
        <taxon>Chthoniobacter</taxon>
    </lineage>
</organism>
<dbReference type="InterPro" id="IPR029057">
    <property type="entry name" value="PRTase-like"/>
</dbReference>
<evidence type="ECO:0000256" key="11">
    <source>
        <dbReference type="ARBA" id="ARBA00022741"/>
    </source>
</evidence>
<dbReference type="GO" id="GO:0032264">
    <property type="term" value="P:IMP salvage"/>
    <property type="evidence" value="ECO:0007669"/>
    <property type="project" value="UniProtKB-UniPathway"/>
</dbReference>
<dbReference type="GO" id="GO:0046100">
    <property type="term" value="P:hypoxanthine metabolic process"/>
    <property type="evidence" value="ECO:0007669"/>
    <property type="project" value="TreeGrafter"/>
</dbReference>
<dbReference type="GO" id="GO:0004422">
    <property type="term" value="F:hypoxanthine phosphoribosyltransferase activity"/>
    <property type="evidence" value="ECO:0007669"/>
    <property type="project" value="InterPro"/>
</dbReference>
<evidence type="ECO:0000256" key="14">
    <source>
        <dbReference type="ARBA" id="ARBA00049402"/>
    </source>
</evidence>
<evidence type="ECO:0000256" key="15">
    <source>
        <dbReference type="RuleBase" id="RU364099"/>
    </source>
</evidence>
<dbReference type="InterPro" id="IPR050408">
    <property type="entry name" value="HGPRT"/>
</dbReference>
<dbReference type="RefSeq" id="WP_006983610.1">
    <property type="nucleotide sequence ID" value="NZ_ABVL01000038.1"/>
</dbReference>
<evidence type="ECO:0000313" key="18">
    <source>
        <dbReference type="Proteomes" id="UP000005824"/>
    </source>
</evidence>
<dbReference type="Gene3D" id="3.40.50.2020">
    <property type="match status" value="1"/>
</dbReference>
<dbReference type="CDD" id="cd06223">
    <property type="entry name" value="PRTases_typeI"/>
    <property type="match status" value="1"/>
</dbReference>
<dbReference type="Pfam" id="PF00156">
    <property type="entry name" value="Pribosyltran"/>
    <property type="match status" value="1"/>
</dbReference>
<evidence type="ECO:0000256" key="13">
    <source>
        <dbReference type="ARBA" id="ARBA00048811"/>
    </source>
</evidence>
<dbReference type="GO" id="GO:0006178">
    <property type="term" value="P:guanine salvage"/>
    <property type="evidence" value="ECO:0007669"/>
    <property type="project" value="TreeGrafter"/>
</dbReference>
<dbReference type="eggNOG" id="COG0634">
    <property type="taxonomic scope" value="Bacteria"/>
</dbReference>
<comment type="similarity">
    <text evidence="4 15">Belongs to the purine/pyrimidine phosphoribosyltransferase family.</text>
</comment>
<dbReference type="GO" id="GO:0006166">
    <property type="term" value="P:purine ribonucleoside salvage"/>
    <property type="evidence" value="ECO:0007669"/>
    <property type="project" value="UniProtKB-KW"/>
</dbReference>
<comment type="caution">
    <text evidence="17">The sequence shown here is derived from an EMBL/GenBank/DDBJ whole genome shotgun (WGS) entry which is preliminary data.</text>
</comment>
<comment type="catalytic activity">
    <reaction evidence="14">
        <text>IMP + diphosphate = hypoxanthine + 5-phospho-alpha-D-ribose 1-diphosphate</text>
        <dbReference type="Rhea" id="RHEA:17973"/>
        <dbReference type="ChEBI" id="CHEBI:17368"/>
        <dbReference type="ChEBI" id="CHEBI:33019"/>
        <dbReference type="ChEBI" id="CHEBI:58017"/>
        <dbReference type="ChEBI" id="CHEBI:58053"/>
        <dbReference type="EC" id="2.4.2.8"/>
    </reaction>
    <physiologicalReaction direction="right-to-left" evidence="14">
        <dbReference type="Rhea" id="RHEA:17975"/>
    </physiologicalReaction>
</comment>
<evidence type="ECO:0000256" key="5">
    <source>
        <dbReference type="ARBA" id="ARBA00011895"/>
    </source>
</evidence>
<dbReference type="PANTHER" id="PTHR43340">
    <property type="entry name" value="HYPOXANTHINE-GUANINE PHOSPHORIBOSYLTRANSFERASE"/>
    <property type="match status" value="1"/>
</dbReference>
<dbReference type="SUPFAM" id="SSF53271">
    <property type="entry name" value="PRTase-like"/>
    <property type="match status" value="1"/>
</dbReference>
<dbReference type="FunFam" id="3.40.50.2020:FF:000006">
    <property type="entry name" value="Hypoxanthine phosphoribosyltransferase"/>
    <property type="match status" value="1"/>
</dbReference>
<dbReference type="InParanoid" id="B4DBK1"/>
<comment type="subcellular location">
    <subcellularLocation>
        <location evidence="2 15">Cytoplasm</location>
    </subcellularLocation>
</comment>
<dbReference type="Proteomes" id="UP000005824">
    <property type="component" value="Unassembled WGS sequence"/>
</dbReference>
<dbReference type="GO" id="GO:0052657">
    <property type="term" value="F:guanine phosphoribosyltransferase activity"/>
    <property type="evidence" value="ECO:0007669"/>
    <property type="project" value="RHEA"/>
</dbReference>
<name>B4DBK1_9BACT</name>
<keyword evidence="9 15" id="KW-0479">Metal-binding</keyword>
<comment type="pathway">
    <text evidence="3 15">Purine metabolism; IMP biosynthesis via salvage pathway; IMP from hypoxanthine: step 1/1.</text>
</comment>
<dbReference type="FunCoup" id="B4DBK1">
    <property type="interactions" value="471"/>
</dbReference>
<evidence type="ECO:0000259" key="16">
    <source>
        <dbReference type="Pfam" id="PF00156"/>
    </source>
</evidence>
<comment type="catalytic activity">
    <reaction evidence="13">
        <text>GMP + diphosphate = guanine + 5-phospho-alpha-D-ribose 1-diphosphate</text>
        <dbReference type="Rhea" id="RHEA:25424"/>
        <dbReference type="ChEBI" id="CHEBI:16235"/>
        <dbReference type="ChEBI" id="CHEBI:33019"/>
        <dbReference type="ChEBI" id="CHEBI:58017"/>
        <dbReference type="ChEBI" id="CHEBI:58115"/>
        <dbReference type="EC" id="2.4.2.8"/>
    </reaction>
    <physiologicalReaction direction="right-to-left" evidence="13">
        <dbReference type="Rhea" id="RHEA:25426"/>
    </physiologicalReaction>
</comment>
<dbReference type="GO" id="GO:0005829">
    <property type="term" value="C:cytosol"/>
    <property type="evidence" value="ECO:0007669"/>
    <property type="project" value="TreeGrafter"/>
</dbReference>
<keyword evidence="6 15" id="KW-0963">Cytoplasm</keyword>
<evidence type="ECO:0000256" key="7">
    <source>
        <dbReference type="ARBA" id="ARBA00022676"/>
    </source>
</evidence>
<dbReference type="NCBIfam" id="TIGR01203">
    <property type="entry name" value="HGPRTase"/>
    <property type="match status" value="1"/>
</dbReference>
<comment type="cofactor">
    <cofactor evidence="1 15">
        <name>Mg(2+)</name>
        <dbReference type="ChEBI" id="CHEBI:18420"/>
    </cofactor>
</comment>